<proteinExistence type="predicted"/>
<evidence type="ECO:0000313" key="1">
    <source>
        <dbReference type="EMBL" id="MDT0306912.1"/>
    </source>
</evidence>
<dbReference type="Proteomes" id="UP001183388">
    <property type="component" value="Unassembled WGS sequence"/>
</dbReference>
<gene>
    <name evidence="1" type="ORF">RM780_08035</name>
</gene>
<protein>
    <submittedName>
        <fullName evidence="1">Uncharacterized protein</fullName>
    </submittedName>
</protein>
<evidence type="ECO:0000313" key="2">
    <source>
        <dbReference type="Proteomes" id="UP001183388"/>
    </source>
</evidence>
<dbReference type="RefSeq" id="WP_311629854.1">
    <property type="nucleotide sequence ID" value="NZ_JAVREN010000008.1"/>
</dbReference>
<comment type="caution">
    <text evidence="1">The sequence shown here is derived from an EMBL/GenBank/DDBJ whole genome shotgun (WGS) entry which is preliminary data.</text>
</comment>
<keyword evidence="2" id="KW-1185">Reference proteome</keyword>
<sequence length="326" mass="35756">MTEIEWVPRFDYPPQEWVLVDVRLPDGPERAAQQVADRGGRQNKRYAKAVYSELRHIWKDTYEELGEPVVAYVPHVRRNAEPLVPTSVAAFWREVPCERTLEALMEAMSQPLTNPALTRVGEPEVSAVELPVGPACRVHDVHLGHTGWEQLAMERLEYWVLSPLYPAELLQLKATWVSGTVGEGMAKLVDRMAASLTCVRRGEGEEPRPVLDAPGSAVIFDEVQIGKGLRPLAQHGFVTLDRGVLSLLGSDRQVIASAPVSEVTAWPVRASLSTAVGLEIGGTTYNAAPGRGSYPAAFTLPTDLMRGHSAPDQLFALIEQGGGKRR</sequence>
<organism evidence="1 2">
    <name type="scientific">Streptomyces boetiae</name>
    <dbReference type="NCBI Taxonomy" id="3075541"/>
    <lineage>
        <taxon>Bacteria</taxon>
        <taxon>Bacillati</taxon>
        <taxon>Actinomycetota</taxon>
        <taxon>Actinomycetes</taxon>
        <taxon>Kitasatosporales</taxon>
        <taxon>Streptomycetaceae</taxon>
        <taxon>Streptomyces</taxon>
    </lineage>
</organism>
<name>A0ABU2L5Y6_9ACTN</name>
<dbReference type="EMBL" id="JAVREN010000008">
    <property type="protein sequence ID" value="MDT0306912.1"/>
    <property type="molecule type" value="Genomic_DNA"/>
</dbReference>
<accession>A0ABU2L5Y6</accession>
<reference evidence="2" key="1">
    <citation type="submission" date="2023-07" db="EMBL/GenBank/DDBJ databases">
        <title>30 novel species of actinomycetes from the DSMZ collection.</title>
        <authorList>
            <person name="Nouioui I."/>
        </authorList>
    </citation>
    <scope>NUCLEOTIDE SEQUENCE [LARGE SCALE GENOMIC DNA]</scope>
    <source>
        <strain evidence="2">DSM 44917</strain>
    </source>
</reference>